<dbReference type="EMBL" id="PCVO01000008">
    <property type="protein sequence ID" value="PIQ75546.1"/>
    <property type="molecule type" value="Genomic_DNA"/>
</dbReference>
<proteinExistence type="predicted"/>
<keyword evidence="1" id="KW-0472">Membrane</keyword>
<evidence type="ECO:0000313" key="3">
    <source>
        <dbReference type="Proteomes" id="UP000229317"/>
    </source>
</evidence>
<evidence type="ECO:0008006" key="4">
    <source>
        <dbReference type="Google" id="ProtNLM"/>
    </source>
</evidence>
<keyword evidence="1" id="KW-0812">Transmembrane</keyword>
<gene>
    <name evidence="2" type="ORF">COV84_00645</name>
</gene>
<evidence type="ECO:0000256" key="1">
    <source>
        <dbReference type="SAM" id="Phobius"/>
    </source>
</evidence>
<accession>A0A2H0KTV7</accession>
<keyword evidence="1" id="KW-1133">Transmembrane helix</keyword>
<organism evidence="2 3">
    <name type="scientific">Candidatus Portnoybacteria bacterium CG11_big_fil_rev_8_21_14_0_20_40_15</name>
    <dbReference type="NCBI Taxonomy" id="1974817"/>
    <lineage>
        <taxon>Bacteria</taxon>
        <taxon>Candidatus Portnoyibacteriota</taxon>
    </lineage>
</organism>
<protein>
    <recommendedName>
        <fullName evidence="4">Polysaccharide biosynthesis protein C-terminal domain-containing protein</fullName>
    </recommendedName>
</protein>
<dbReference type="Proteomes" id="UP000229317">
    <property type="component" value="Unassembled WGS sequence"/>
</dbReference>
<feature type="transmembrane region" description="Helical" evidence="1">
    <location>
        <begin position="57"/>
        <end position="75"/>
    </location>
</feature>
<feature type="transmembrane region" description="Helical" evidence="1">
    <location>
        <begin position="20"/>
        <end position="37"/>
    </location>
</feature>
<dbReference type="AlphaFoldDB" id="A0A2H0KTV7"/>
<name>A0A2H0KTV7_9BACT</name>
<evidence type="ECO:0000313" key="2">
    <source>
        <dbReference type="EMBL" id="PIQ75546.1"/>
    </source>
</evidence>
<feature type="transmembrane region" description="Helical" evidence="1">
    <location>
        <begin position="87"/>
        <end position="107"/>
    </location>
</feature>
<comment type="caution">
    <text evidence="2">The sequence shown here is derived from an EMBL/GenBank/DDBJ whole genome shotgun (WGS) entry which is preliminary data.</text>
</comment>
<reference evidence="2 3" key="1">
    <citation type="submission" date="2017-09" db="EMBL/GenBank/DDBJ databases">
        <title>Depth-based differentiation of microbial function through sediment-hosted aquifers and enrichment of novel symbionts in the deep terrestrial subsurface.</title>
        <authorList>
            <person name="Probst A.J."/>
            <person name="Ladd B."/>
            <person name="Jarett J.K."/>
            <person name="Geller-Mcgrath D.E."/>
            <person name="Sieber C.M."/>
            <person name="Emerson J.B."/>
            <person name="Anantharaman K."/>
            <person name="Thomas B.C."/>
            <person name="Malmstrom R."/>
            <person name="Stieglmeier M."/>
            <person name="Klingl A."/>
            <person name="Woyke T."/>
            <person name="Ryan C.M."/>
            <person name="Banfield J.F."/>
        </authorList>
    </citation>
    <scope>NUCLEOTIDE SEQUENCE [LARGE SCALE GENOMIC DNA]</scope>
    <source>
        <strain evidence="2">CG11_big_fil_rev_8_21_14_0_20_40_15</strain>
    </source>
</reference>
<sequence>MIVISVVIIVDFFSFGKYSFLLSPLTLLYISLLSVYVTSKEFQRWFLSYQGRHPGEIAVALWTGLIILMLILNGWLGGKYHISQEVISLYLTIISIFIVSKGSKAFYRLRSSR</sequence>